<dbReference type="InterPro" id="IPR051531">
    <property type="entry name" value="N-acetyltransferase"/>
</dbReference>
<dbReference type="GO" id="GO:0016747">
    <property type="term" value="F:acyltransferase activity, transferring groups other than amino-acyl groups"/>
    <property type="evidence" value="ECO:0007669"/>
    <property type="project" value="InterPro"/>
</dbReference>
<feature type="domain" description="N-acetyltransferase" evidence="1">
    <location>
        <begin position="24"/>
        <end position="224"/>
    </location>
</feature>
<reference evidence="2 3" key="1">
    <citation type="journal article" date="2019" name="Appl. Microbiol. Biotechnol.">
        <title>Genome sequence of Isaria javanica and comparative genome analysis insights into family S53 peptidase evolution in fungal entomopathogens.</title>
        <authorList>
            <person name="Lin R."/>
            <person name="Zhang X."/>
            <person name="Xin B."/>
            <person name="Zou M."/>
            <person name="Gao Y."/>
            <person name="Qin F."/>
            <person name="Hu Q."/>
            <person name="Xie B."/>
            <person name="Cheng X."/>
        </authorList>
    </citation>
    <scope>NUCLEOTIDE SEQUENCE [LARGE SCALE GENOMIC DNA]</scope>
    <source>
        <strain evidence="2 3">IJ1G</strain>
    </source>
</reference>
<comment type="caution">
    <text evidence="2">The sequence shown here is derived from an EMBL/GenBank/DDBJ whole genome shotgun (WGS) entry which is preliminary data.</text>
</comment>
<gene>
    <name evidence="2" type="ORF">IF1G_04746</name>
</gene>
<dbReference type="Proteomes" id="UP000315783">
    <property type="component" value="Unassembled WGS sequence"/>
</dbReference>
<name>A0A545W0F7_9HYPO</name>
<keyword evidence="2" id="KW-0808">Transferase</keyword>
<accession>A0A545W0F7</accession>
<dbReference type="SUPFAM" id="SSF55729">
    <property type="entry name" value="Acyl-CoA N-acyltransferases (Nat)"/>
    <property type="match status" value="1"/>
</dbReference>
<dbReference type="OrthoDB" id="64477at2759"/>
<dbReference type="InterPro" id="IPR016181">
    <property type="entry name" value="Acyl_CoA_acyltransferase"/>
</dbReference>
<evidence type="ECO:0000313" key="2">
    <source>
        <dbReference type="EMBL" id="TQV96163.1"/>
    </source>
</evidence>
<dbReference type="Gene3D" id="3.40.630.30">
    <property type="match status" value="1"/>
</dbReference>
<dbReference type="PANTHER" id="PTHR43792">
    <property type="entry name" value="GNAT FAMILY, PUTATIVE (AFU_ORTHOLOGUE AFUA_3G00765)-RELATED-RELATED"/>
    <property type="match status" value="1"/>
</dbReference>
<dbReference type="EMBL" id="SPUK01000006">
    <property type="protein sequence ID" value="TQV96163.1"/>
    <property type="molecule type" value="Genomic_DNA"/>
</dbReference>
<dbReference type="AlphaFoldDB" id="A0A545W0F7"/>
<evidence type="ECO:0000313" key="3">
    <source>
        <dbReference type="Proteomes" id="UP000315783"/>
    </source>
</evidence>
<keyword evidence="3" id="KW-1185">Reference proteome</keyword>
<keyword evidence="2" id="KW-0012">Acyltransferase</keyword>
<dbReference type="Pfam" id="PF13302">
    <property type="entry name" value="Acetyltransf_3"/>
    <property type="match status" value="1"/>
</dbReference>
<organism evidence="2 3">
    <name type="scientific">Cordyceps javanica</name>
    <dbReference type="NCBI Taxonomy" id="43265"/>
    <lineage>
        <taxon>Eukaryota</taxon>
        <taxon>Fungi</taxon>
        <taxon>Dikarya</taxon>
        <taxon>Ascomycota</taxon>
        <taxon>Pezizomycotina</taxon>
        <taxon>Sordariomycetes</taxon>
        <taxon>Hypocreomycetidae</taxon>
        <taxon>Hypocreales</taxon>
        <taxon>Cordycipitaceae</taxon>
        <taxon>Cordyceps</taxon>
    </lineage>
</organism>
<evidence type="ECO:0000259" key="1">
    <source>
        <dbReference type="PROSITE" id="PS51186"/>
    </source>
</evidence>
<sequence length="239" mass="25217">MAGQPATLEVSHLDTRLASTTLPIVLRTTQPADAARFAAILSDPANGSDPHARPLDAATAASIIDKQRASAAVPTVLDRSTGRVVSGPGRLNMVVELLRRPRPDDDDDEPPLVIGLGGYGAIKDWVRGGAPLRAGDVGAMIDPAHRGKGYAAEAIRLAVDWAFTPAAEGGPQLDLVTITTGEDNAAMIRLAEHKLGLKGRGTRRASEEKGQEGVAEMYYELTKKDWQDVKAKIGDTGNA</sequence>
<proteinExistence type="predicted"/>
<dbReference type="InterPro" id="IPR000182">
    <property type="entry name" value="GNAT_dom"/>
</dbReference>
<protein>
    <submittedName>
        <fullName evidence="2">Acyl-CoA N-acyltransferase</fullName>
    </submittedName>
</protein>
<dbReference type="PROSITE" id="PS51186">
    <property type="entry name" value="GNAT"/>
    <property type="match status" value="1"/>
</dbReference>